<dbReference type="AlphaFoldDB" id="A0A182FEU2"/>
<proteinExistence type="predicted"/>
<protein>
    <submittedName>
        <fullName evidence="1">Uncharacterized protein</fullName>
    </submittedName>
</protein>
<dbReference type="EnsemblMetazoa" id="AALB005033-RA">
    <property type="protein sequence ID" value="AALB005033-PA"/>
    <property type="gene ID" value="AALB005033"/>
</dbReference>
<dbReference type="Proteomes" id="UP000069272">
    <property type="component" value="Chromosome 3L"/>
</dbReference>
<organism evidence="1 2">
    <name type="scientific">Anopheles albimanus</name>
    <name type="common">New world malaria mosquito</name>
    <dbReference type="NCBI Taxonomy" id="7167"/>
    <lineage>
        <taxon>Eukaryota</taxon>
        <taxon>Metazoa</taxon>
        <taxon>Ecdysozoa</taxon>
        <taxon>Arthropoda</taxon>
        <taxon>Hexapoda</taxon>
        <taxon>Insecta</taxon>
        <taxon>Pterygota</taxon>
        <taxon>Neoptera</taxon>
        <taxon>Endopterygota</taxon>
        <taxon>Diptera</taxon>
        <taxon>Nematocera</taxon>
        <taxon>Culicoidea</taxon>
        <taxon>Culicidae</taxon>
        <taxon>Anophelinae</taxon>
        <taxon>Anopheles</taxon>
    </lineage>
</organism>
<evidence type="ECO:0000313" key="2">
    <source>
        <dbReference type="Proteomes" id="UP000069272"/>
    </source>
</evidence>
<reference evidence="1" key="2">
    <citation type="submission" date="2022-08" db="UniProtKB">
        <authorList>
            <consortium name="EnsemblMetazoa"/>
        </authorList>
    </citation>
    <scope>IDENTIFICATION</scope>
    <source>
        <strain evidence="1">STECLA/ALBI9_A</strain>
    </source>
</reference>
<evidence type="ECO:0000313" key="1">
    <source>
        <dbReference type="EnsemblMetazoa" id="AALB005033-PA"/>
    </source>
</evidence>
<sequence>MLRMPPSAYSCLAQSTMPLYFWGELPPCWICSRHLIRSPGAITVVVKTPEIAPATNSCVLESSSSGVCCCNRFPMPKPKKLTAKIGATPVIGADMPLYSPRKPSRAIVFLAQSSVPAYSGAWPAGGIGIVCSRTLIVSSGQQCAPAALLPAILSRLEAFLTWPDEVGHYGSARVLSSSSTSFDGEK</sequence>
<name>A0A182FEU2_ANOAL</name>
<dbReference type="VEuPathDB" id="VectorBase:AALB005033"/>
<reference evidence="1 2" key="1">
    <citation type="journal article" date="2017" name="G3 (Bethesda)">
        <title>The Physical Genome Mapping of Anopheles albimanus Corrected Scaffold Misassemblies and Identified Interarm Rearrangements in Genus Anopheles.</title>
        <authorList>
            <person name="Artemov G.N."/>
            <person name="Peery A.N."/>
            <person name="Jiang X."/>
            <person name="Tu Z."/>
            <person name="Stegniy V.N."/>
            <person name="Sharakhova M.V."/>
            <person name="Sharakhov I.V."/>
        </authorList>
    </citation>
    <scope>NUCLEOTIDE SEQUENCE [LARGE SCALE GENOMIC DNA]</scope>
    <source>
        <strain evidence="1 2">ALBI9_A</strain>
    </source>
</reference>
<accession>A0A182FEU2</accession>
<keyword evidence="2" id="KW-1185">Reference proteome</keyword>